<dbReference type="AlphaFoldDB" id="A0A2P5FTC0"/>
<accession>A0A2P5FTC0</accession>
<evidence type="ECO:0000313" key="2">
    <source>
        <dbReference type="Proteomes" id="UP000237000"/>
    </source>
</evidence>
<organism evidence="1 2">
    <name type="scientific">Trema orientale</name>
    <name type="common">Charcoal tree</name>
    <name type="synonym">Celtis orientalis</name>
    <dbReference type="NCBI Taxonomy" id="63057"/>
    <lineage>
        <taxon>Eukaryota</taxon>
        <taxon>Viridiplantae</taxon>
        <taxon>Streptophyta</taxon>
        <taxon>Embryophyta</taxon>
        <taxon>Tracheophyta</taxon>
        <taxon>Spermatophyta</taxon>
        <taxon>Magnoliopsida</taxon>
        <taxon>eudicotyledons</taxon>
        <taxon>Gunneridae</taxon>
        <taxon>Pentapetalae</taxon>
        <taxon>rosids</taxon>
        <taxon>fabids</taxon>
        <taxon>Rosales</taxon>
        <taxon>Cannabaceae</taxon>
        <taxon>Trema</taxon>
    </lineage>
</organism>
<proteinExistence type="predicted"/>
<protein>
    <submittedName>
        <fullName evidence="1">Uncharacterized protein</fullName>
    </submittedName>
</protein>
<comment type="caution">
    <text evidence="1">The sequence shown here is derived from an EMBL/GenBank/DDBJ whole genome shotgun (WGS) entry which is preliminary data.</text>
</comment>
<keyword evidence="2" id="KW-1185">Reference proteome</keyword>
<dbReference type="InParanoid" id="A0A2P5FTC0"/>
<dbReference type="Proteomes" id="UP000237000">
    <property type="component" value="Unassembled WGS sequence"/>
</dbReference>
<sequence>MYANSYHRLLADVFLNRCNIILADSMPYRFRSRFNLIP</sequence>
<reference evidence="2" key="1">
    <citation type="submission" date="2016-06" db="EMBL/GenBank/DDBJ databases">
        <title>Parallel loss of symbiosis genes in relatives of nitrogen-fixing non-legume Parasponia.</title>
        <authorList>
            <person name="Van Velzen R."/>
            <person name="Holmer R."/>
            <person name="Bu F."/>
            <person name="Rutten L."/>
            <person name="Van Zeijl A."/>
            <person name="Liu W."/>
            <person name="Santuari L."/>
            <person name="Cao Q."/>
            <person name="Sharma T."/>
            <person name="Shen D."/>
            <person name="Roswanjaya Y."/>
            <person name="Wardhani T."/>
            <person name="Kalhor M.S."/>
            <person name="Jansen J."/>
            <person name="Van den Hoogen J."/>
            <person name="Gungor B."/>
            <person name="Hartog M."/>
            <person name="Hontelez J."/>
            <person name="Verver J."/>
            <person name="Yang W.-C."/>
            <person name="Schijlen E."/>
            <person name="Repin R."/>
            <person name="Schilthuizen M."/>
            <person name="Schranz E."/>
            <person name="Heidstra R."/>
            <person name="Miyata K."/>
            <person name="Fedorova E."/>
            <person name="Kohlen W."/>
            <person name="Bisseling T."/>
            <person name="Smit S."/>
            <person name="Geurts R."/>
        </authorList>
    </citation>
    <scope>NUCLEOTIDE SEQUENCE [LARGE SCALE GENOMIC DNA]</scope>
    <source>
        <strain evidence="2">cv. RG33-2</strain>
    </source>
</reference>
<dbReference type="OrthoDB" id="10380980at2759"/>
<name>A0A2P5FTC0_TREOI</name>
<gene>
    <name evidence="1" type="ORF">TorRG33x02_032260</name>
</gene>
<dbReference type="EMBL" id="JXTC01000010">
    <property type="protein sequence ID" value="POO01043.1"/>
    <property type="molecule type" value="Genomic_DNA"/>
</dbReference>
<evidence type="ECO:0000313" key="1">
    <source>
        <dbReference type="EMBL" id="POO01043.1"/>
    </source>
</evidence>